<evidence type="ECO:0000256" key="3">
    <source>
        <dbReference type="RuleBase" id="RU004508"/>
    </source>
</evidence>
<organism evidence="4 5">
    <name type="scientific">Prochlorococcus marinus str. GP2</name>
    <dbReference type="NCBI Taxonomy" id="59925"/>
    <lineage>
        <taxon>Bacteria</taxon>
        <taxon>Bacillati</taxon>
        <taxon>Cyanobacteriota</taxon>
        <taxon>Cyanophyceae</taxon>
        <taxon>Synechococcales</taxon>
        <taxon>Prochlorococcaceae</taxon>
        <taxon>Prochlorococcus</taxon>
    </lineage>
</organism>
<dbReference type="GO" id="GO:0030170">
    <property type="term" value="F:pyridoxal phosphate binding"/>
    <property type="evidence" value="ECO:0007669"/>
    <property type="project" value="TreeGrafter"/>
</dbReference>
<dbReference type="InterPro" id="IPR015422">
    <property type="entry name" value="PyrdxlP-dep_Trfase_small"/>
</dbReference>
<dbReference type="Pfam" id="PF01041">
    <property type="entry name" value="DegT_DnrJ_EryC1"/>
    <property type="match status" value="1"/>
</dbReference>
<dbReference type="GO" id="GO:0008483">
    <property type="term" value="F:transaminase activity"/>
    <property type="evidence" value="ECO:0007669"/>
    <property type="project" value="UniProtKB-KW"/>
</dbReference>
<dbReference type="EMBL" id="JNAH01000007">
    <property type="protein sequence ID" value="KGF86496.1"/>
    <property type="molecule type" value="Genomic_DNA"/>
</dbReference>
<evidence type="ECO:0000256" key="2">
    <source>
        <dbReference type="PIRSR" id="PIRSR000390-2"/>
    </source>
</evidence>
<feature type="modified residue" description="N6-(pyridoxal phosphate)lysine" evidence="2">
    <location>
        <position position="208"/>
    </location>
</feature>
<dbReference type="InterPro" id="IPR000653">
    <property type="entry name" value="DegT/StrS_aminotransferase"/>
</dbReference>
<feature type="active site" description="Proton acceptor" evidence="1">
    <location>
        <position position="208"/>
    </location>
</feature>
<keyword evidence="2 3" id="KW-0663">Pyridoxal phosphate</keyword>
<dbReference type="PANTHER" id="PTHR30244">
    <property type="entry name" value="TRANSAMINASE"/>
    <property type="match status" value="1"/>
</dbReference>
<dbReference type="CDD" id="cd00616">
    <property type="entry name" value="AHBA_syn"/>
    <property type="match status" value="1"/>
</dbReference>
<dbReference type="STRING" id="59925.EU91_1258"/>
<evidence type="ECO:0000313" key="4">
    <source>
        <dbReference type="EMBL" id="KGF86496.1"/>
    </source>
</evidence>
<dbReference type="Gene3D" id="3.90.1150.10">
    <property type="entry name" value="Aspartate Aminotransferase, domain 1"/>
    <property type="match status" value="1"/>
</dbReference>
<dbReference type="Gene3D" id="3.40.640.10">
    <property type="entry name" value="Type I PLP-dependent aspartate aminotransferase-like (Major domain)"/>
    <property type="match status" value="1"/>
</dbReference>
<dbReference type="RefSeq" id="WP_275040662.1">
    <property type="nucleotide sequence ID" value="NZ_CP138934.1"/>
</dbReference>
<name>A0A0A1ZD90_PROMR</name>
<dbReference type="SUPFAM" id="SSF53383">
    <property type="entry name" value="PLP-dependent transferases"/>
    <property type="match status" value="1"/>
</dbReference>
<evidence type="ECO:0000313" key="5">
    <source>
        <dbReference type="Proteomes" id="UP000030598"/>
    </source>
</evidence>
<sequence>MKLSFFSRNKSNNIKRKINFIDLSRQRKSRNHLGFTLKNIIDKNIKNVMDHGQYILGPEVKLLEEKLKNFTNSKYCIGASSGTDALLLALMALGISENDEVITTSFSFFATAEAICLLKAKPIFVDINPNSYNIDHTKIEAKINSKTKAIVAVSLYGQPANFTEINKIASKHSIPVIEDAAQSFGSEHHGIKSCNLSTIGVTSFFPSKPLGCYGDGGACFTNDAKIAERIRRISLHGQEKRYTHTQIGINGRLDTIQAAILLAKFDFYPSEIKKRSKIAQYYSQKLNEINISFTPLIEKFNSSVYAQFTIQINFRNEFQMKLKQNGVPTAVHYPQILPMQPALLDNANIEQITSANKESILASERVISLPFHPWIKESEINYIVNNIKNLISENKDFLIKD</sequence>
<dbReference type="InterPro" id="IPR015421">
    <property type="entry name" value="PyrdxlP-dep_Trfase_major"/>
</dbReference>
<dbReference type="eggNOG" id="COG0399">
    <property type="taxonomic scope" value="Bacteria"/>
</dbReference>
<evidence type="ECO:0000256" key="1">
    <source>
        <dbReference type="PIRSR" id="PIRSR000390-1"/>
    </source>
</evidence>
<dbReference type="PIRSF" id="PIRSF000390">
    <property type="entry name" value="PLP_StrS"/>
    <property type="match status" value="1"/>
</dbReference>
<dbReference type="AlphaFoldDB" id="A0A0A1ZD90"/>
<comment type="caution">
    <text evidence="4">The sequence shown here is derived from an EMBL/GenBank/DDBJ whole genome shotgun (WGS) entry which is preliminary data.</text>
</comment>
<dbReference type="Proteomes" id="UP000030598">
    <property type="component" value="Unassembled WGS sequence"/>
</dbReference>
<proteinExistence type="inferred from homology"/>
<protein>
    <submittedName>
        <fullName evidence="4">Putative aminotransferase</fullName>
    </submittedName>
</protein>
<reference evidence="5" key="1">
    <citation type="journal article" date="2014" name="Sci. Data">
        <title>Genomes of diverse isolates of the marine cyanobacterium Prochlorococcus.</title>
        <authorList>
            <person name="Biller S."/>
            <person name="Berube P."/>
            <person name="Thompson J."/>
            <person name="Kelly L."/>
            <person name="Roggensack S."/>
            <person name="Awad L."/>
            <person name="Roache-Johnson K."/>
            <person name="Ding H."/>
            <person name="Giovannoni S.J."/>
            <person name="Moore L.R."/>
            <person name="Chisholm S.W."/>
        </authorList>
    </citation>
    <scope>NUCLEOTIDE SEQUENCE [LARGE SCALE GENOMIC DNA]</scope>
    <source>
        <strain evidence="5">GP2</strain>
    </source>
</reference>
<keyword evidence="4" id="KW-0808">Transferase</keyword>
<keyword evidence="4" id="KW-0032">Aminotransferase</keyword>
<dbReference type="PANTHER" id="PTHR30244:SF42">
    <property type="entry name" value="UDP-2-ACETAMIDO-2-DEOXY-3-OXO-D-GLUCURONATE AMINOTRANSFERASE"/>
    <property type="match status" value="1"/>
</dbReference>
<accession>A0A0A1ZD90</accession>
<gene>
    <name evidence="4" type="ORF">EU91_1258</name>
</gene>
<comment type="similarity">
    <text evidence="3">Belongs to the DegT/DnrJ/EryC1 family.</text>
</comment>
<dbReference type="GO" id="GO:0000271">
    <property type="term" value="P:polysaccharide biosynthetic process"/>
    <property type="evidence" value="ECO:0007669"/>
    <property type="project" value="TreeGrafter"/>
</dbReference>
<dbReference type="InterPro" id="IPR015424">
    <property type="entry name" value="PyrdxlP-dep_Trfase"/>
</dbReference>